<evidence type="ECO:0000313" key="1">
    <source>
        <dbReference type="EMBL" id="KAK1142912.1"/>
    </source>
</evidence>
<protein>
    <submittedName>
        <fullName evidence="1">Uncharacterized protein</fullName>
    </submittedName>
</protein>
<name>A0ACC3AZ50_9EURO</name>
<gene>
    <name evidence="1" type="ORF">N8T08_007153</name>
</gene>
<reference evidence="1 2" key="1">
    <citation type="journal article" date="2023" name="ACS Omega">
        <title>Identification of the Neoaspergillic Acid Biosynthesis Gene Cluster by Establishing an In Vitro CRISPR-Ribonucleoprotein Genetic System in Aspergillus melleus.</title>
        <authorList>
            <person name="Yuan B."/>
            <person name="Grau M.F."/>
            <person name="Murata R.M."/>
            <person name="Torok T."/>
            <person name="Venkateswaran K."/>
            <person name="Stajich J.E."/>
            <person name="Wang C.C.C."/>
        </authorList>
    </citation>
    <scope>NUCLEOTIDE SEQUENCE [LARGE SCALE GENOMIC DNA]</scope>
    <source>
        <strain evidence="1 2">IMV 1140</strain>
    </source>
</reference>
<sequence length="411" mass="45741">MYNPFKNSDPRNLKINLAAPPNWIFAPGDNVIGTVVREASLVSPDATIRLSLRGIVETRMMERYVNSHVKYASQWDLLDSRLEDLFRGPLHLADGSAECLTFPFEVNIPLRPSLATIPRHDSESSFLPVDHDSVAEHTLPGTFASSNGDGSMGMIRYTLEAELRYRRGGETITHTETCRLVIRHSLVEPPLVHYEMSPHSQTARMQSHRLVTGTGPLSLKKKIQNLYGSSSAPELAYRVDIGVPKAIQLDHPLPIPFTVNIVGVPEETSPALQDTTVALVVQSIRISITSMTCTYVRGLGYSKSKTDFWRKTHSIAIPSRMFPTPIQFHVGQERSPFDLGRILRIYLASDGLRSDTQRSTPSSHFSGSIYPDFTSYIIRHNHELRCELSLDIGGQSQIVSTSVPVKVLPSD</sequence>
<proteinExistence type="predicted"/>
<evidence type="ECO:0000313" key="2">
    <source>
        <dbReference type="Proteomes" id="UP001177260"/>
    </source>
</evidence>
<organism evidence="1 2">
    <name type="scientific">Aspergillus melleus</name>
    <dbReference type="NCBI Taxonomy" id="138277"/>
    <lineage>
        <taxon>Eukaryota</taxon>
        <taxon>Fungi</taxon>
        <taxon>Dikarya</taxon>
        <taxon>Ascomycota</taxon>
        <taxon>Pezizomycotina</taxon>
        <taxon>Eurotiomycetes</taxon>
        <taxon>Eurotiomycetidae</taxon>
        <taxon>Eurotiales</taxon>
        <taxon>Aspergillaceae</taxon>
        <taxon>Aspergillus</taxon>
        <taxon>Aspergillus subgen. Circumdati</taxon>
    </lineage>
</organism>
<keyword evidence="2" id="KW-1185">Reference proteome</keyword>
<dbReference type="EMBL" id="JAOPJF010000045">
    <property type="protein sequence ID" value="KAK1142912.1"/>
    <property type="molecule type" value="Genomic_DNA"/>
</dbReference>
<comment type="caution">
    <text evidence="1">The sequence shown here is derived from an EMBL/GenBank/DDBJ whole genome shotgun (WGS) entry which is preliminary data.</text>
</comment>
<accession>A0ACC3AZ50</accession>
<dbReference type="Proteomes" id="UP001177260">
    <property type="component" value="Unassembled WGS sequence"/>
</dbReference>